<reference evidence="1 2" key="1">
    <citation type="submission" date="2023-02" db="EMBL/GenBank/DDBJ databases">
        <title>Genome Sequence of L. cardiaca H63T.</title>
        <authorList>
            <person name="Lopez A.E."/>
            <person name="Cianciotto N.P."/>
        </authorList>
    </citation>
    <scope>NUCLEOTIDE SEQUENCE [LARGE SCALE GENOMIC DNA]</scope>
    <source>
        <strain evidence="1 2">H63</strain>
    </source>
</reference>
<dbReference type="EMBL" id="CP119078">
    <property type="protein sequence ID" value="WED44474.1"/>
    <property type="molecule type" value="Genomic_DNA"/>
</dbReference>
<protein>
    <recommendedName>
        <fullName evidence="3">VipA</fullName>
    </recommendedName>
</protein>
<gene>
    <name evidence="1" type="ORF">PXX05_06730</name>
</gene>
<organism evidence="1 2">
    <name type="scientific">Legionella cardiaca</name>
    <dbReference type="NCBI Taxonomy" id="1071983"/>
    <lineage>
        <taxon>Bacteria</taxon>
        <taxon>Pseudomonadati</taxon>
        <taxon>Pseudomonadota</taxon>
        <taxon>Gammaproteobacteria</taxon>
        <taxon>Legionellales</taxon>
        <taxon>Legionellaceae</taxon>
        <taxon>Legionella</taxon>
    </lineage>
</organism>
<dbReference type="Proteomes" id="UP001222087">
    <property type="component" value="Chromosome"/>
</dbReference>
<evidence type="ECO:0008006" key="3">
    <source>
        <dbReference type="Google" id="ProtNLM"/>
    </source>
</evidence>
<name>A0ABY8AVK8_9GAMM</name>
<accession>A0ABY8AVK8</accession>
<keyword evidence="2" id="KW-1185">Reference proteome</keyword>
<sequence>MSISKECHSLFEKLIQSYKISSDKAHHQIYPKLIAISKEISTQPELYNDQELIVRLSSSAIVFMHDNPHFATCLKEFLKRYEKKTNSLNFLVEGAYDADESLDEEIDDEERTSAPLNTTGQTKFFIELQEAIRKRALKLEQQEQRTSLKMT</sequence>
<evidence type="ECO:0000313" key="1">
    <source>
        <dbReference type="EMBL" id="WED44474.1"/>
    </source>
</evidence>
<proteinExistence type="predicted"/>
<dbReference type="RefSeq" id="WP_275090293.1">
    <property type="nucleotide sequence ID" value="NZ_CP119078.1"/>
</dbReference>
<evidence type="ECO:0000313" key="2">
    <source>
        <dbReference type="Proteomes" id="UP001222087"/>
    </source>
</evidence>